<dbReference type="Proteomes" id="UP001208017">
    <property type="component" value="Unassembled WGS sequence"/>
</dbReference>
<dbReference type="PANTHER" id="PTHR30404">
    <property type="entry name" value="N-ACETYLMURAMOYL-L-ALANINE AMIDASE"/>
    <property type="match status" value="1"/>
</dbReference>
<protein>
    <submittedName>
        <fullName evidence="3">N-acetylmuramoyl-L-alanine amidase</fullName>
    </submittedName>
</protein>
<proteinExistence type="predicted"/>
<keyword evidence="4" id="KW-1185">Reference proteome</keyword>
<evidence type="ECO:0000256" key="1">
    <source>
        <dbReference type="ARBA" id="ARBA00022801"/>
    </source>
</evidence>
<keyword evidence="1" id="KW-0378">Hydrolase</keyword>
<dbReference type="RefSeq" id="WP_267151853.1">
    <property type="nucleotide sequence ID" value="NZ_JAPMLT010000005.1"/>
</dbReference>
<dbReference type="EMBL" id="JAPMLT010000005">
    <property type="protein sequence ID" value="MCX7570605.1"/>
    <property type="molecule type" value="Genomic_DNA"/>
</dbReference>
<dbReference type="CDD" id="cd02696">
    <property type="entry name" value="MurNAc-LAA"/>
    <property type="match status" value="1"/>
</dbReference>
<gene>
    <name evidence="3" type="ORF">OS242_11580</name>
</gene>
<reference evidence="3 4" key="1">
    <citation type="submission" date="2022-11" db="EMBL/GenBank/DDBJ databases">
        <title>Study of microbial diversity in lake waters.</title>
        <authorList>
            <person name="Zhang J."/>
        </authorList>
    </citation>
    <scope>NUCLEOTIDE SEQUENCE [LARGE SCALE GENOMIC DNA]</scope>
    <source>
        <strain evidence="3 4">DT12</strain>
    </source>
</reference>
<dbReference type="PANTHER" id="PTHR30404:SF0">
    <property type="entry name" value="N-ACETYLMURAMOYL-L-ALANINE AMIDASE AMIC"/>
    <property type="match status" value="1"/>
</dbReference>
<dbReference type="SMART" id="SM00646">
    <property type="entry name" value="Ami_3"/>
    <property type="match status" value="1"/>
</dbReference>
<dbReference type="Pfam" id="PF01520">
    <property type="entry name" value="Amidase_3"/>
    <property type="match status" value="1"/>
</dbReference>
<evidence type="ECO:0000313" key="3">
    <source>
        <dbReference type="EMBL" id="MCX7570605.1"/>
    </source>
</evidence>
<sequence>MPIIVLDPGHGGRDPGARGNVLTEKAVNLQACLILRDLLQQSGVTVLMTREADRECVPGVAEHVDLKARAMLANAERADLYVSWHYDASHDPNVHGVSVWIHPSQRGQSAYYKADLLAYKIAANTGQKNRGVYLGDFQVLRETMMDALLIEGGFITSPQEEGQLVSEAFLRRQAEGAAMAICQIVGVAYAVHDGVEPMAVLFQGAEIAEVSRHA</sequence>
<organism evidence="3 4">
    <name type="scientific">Tumebacillus lacus</name>
    <dbReference type="NCBI Taxonomy" id="2995335"/>
    <lineage>
        <taxon>Bacteria</taxon>
        <taxon>Bacillati</taxon>
        <taxon>Bacillota</taxon>
        <taxon>Bacilli</taxon>
        <taxon>Bacillales</taxon>
        <taxon>Alicyclobacillaceae</taxon>
        <taxon>Tumebacillus</taxon>
    </lineage>
</organism>
<dbReference type="InterPro" id="IPR002508">
    <property type="entry name" value="MurNAc-LAA_cat"/>
</dbReference>
<accession>A0ABT3X118</accession>
<evidence type="ECO:0000259" key="2">
    <source>
        <dbReference type="SMART" id="SM00646"/>
    </source>
</evidence>
<dbReference type="Gene3D" id="3.40.630.40">
    <property type="entry name" value="Zn-dependent exopeptidases"/>
    <property type="match status" value="1"/>
</dbReference>
<comment type="caution">
    <text evidence="3">The sequence shown here is derived from an EMBL/GenBank/DDBJ whole genome shotgun (WGS) entry which is preliminary data.</text>
</comment>
<feature type="domain" description="MurNAc-LAA" evidence="2">
    <location>
        <begin position="70"/>
        <end position="182"/>
    </location>
</feature>
<evidence type="ECO:0000313" key="4">
    <source>
        <dbReference type="Proteomes" id="UP001208017"/>
    </source>
</evidence>
<name>A0ABT3X118_9BACL</name>
<dbReference type="InterPro" id="IPR050695">
    <property type="entry name" value="N-acetylmuramoyl_amidase_3"/>
</dbReference>
<dbReference type="SUPFAM" id="SSF53187">
    <property type="entry name" value="Zn-dependent exopeptidases"/>
    <property type="match status" value="1"/>
</dbReference>